<feature type="transmembrane region" description="Helical" evidence="1">
    <location>
        <begin position="34"/>
        <end position="51"/>
    </location>
</feature>
<gene>
    <name evidence="3" type="ORF">JBF12_47425</name>
</gene>
<dbReference type="InterPro" id="IPR021878">
    <property type="entry name" value="TgpA_N"/>
</dbReference>
<keyword evidence="4" id="KW-1185">Reference proteome</keyword>
<feature type="transmembrane region" description="Helical" evidence="1">
    <location>
        <begin position="57"/>
        <end position="73"/>
    </location>
</feature>
<evidence type="ECO:0000313" key="4">
    <source>
        <dbReference type="Proteomes" id="UP000638849"/>
    </source>
</evidence>
<dbReference type="EMBL" id="JAEEAQ010001534">
    <property type="protein sequence ID" value="MBI0320453.1"/>
    <property type="molecule type" value="Genomic_DNA"/>
</dbReference>
<evidence type="ECO:0000313" key="3">
    <source>
        <dbReference type="EMBL" id="MBI0320453.1"/>
    </source>
</evidence>
<accession>A0ABS0RTP7</accession>
<evidence type="ECO:0000259" key="2">
    <source>
        <dbReference type="Pfam" id="PF11992"/>
    </source>
</evidence>
<protein>
    <submittedName>
        <fullName evidence="3">DUF3488 domain-containing protein</fullName>
    </submittedName>
</protein>
<keyword evidence="1" id="KW-0812">Transmembrane</keyword>
<evidence type="ECO:0000256" key="1">
    <source>
        <dbReference type="SAM" id="Phobius"/>
    </source>
</evidence>
<reference evidence="3 4" key="1">
    <citation type="submission" date="2020-12" db="EMBL/GenBank/DDBJ databases">
        <authorList>
            <person name="Kusuma A.B."/>
            <person name="Nouioui I."/>
            <person name="Goodfellow M."/>
        </authorList>
    </citation>
    <scope>NUCLEOTIDE SEQUENCE [LARGE SCALE GENOMIC DNA]</scope>
    <source>
        <strain evidence="3 4">DSM 41764</strain>
    </source>
</reference>
<organism evidence="3 4">
    <name type="scientific">Streptomyces javensis</name>
    <dbReference type="NCBI Taxonomy" id="114698"/>
    <lineage>
        <taxon>Bacteria</taxon>
        <taxon>Bacillati</taxon>
        <taxon>Actinomycetota</taxon>
        <taxon>Actinomycetes</taxon>
        <taxon>Kitasatosporales</taxon>
        <taxon>Streptomycetaceae</taxon>
        <taxon>Streptomyces</taxon>
        <taxon>Streptomyces violaceusniger group</taxon>
    </lineage>
</organism>
<sequence>MTEPAVLLDRNARSWTLASAALALLPLLLQLPPVLAVVIAITAVLTAALSWRRVLPMPVRLLLVLAMLATIVWQMGMVRPGRDTGCALLAAMLAIKSSELRNLRDARSLLGFAL</sequence>
<dbReference type="Proteomes" id="UP000638849">
    <property type="component" value="Unassembled WGS sequence"/>
</dbReference>
<feature type="non-terminal residue" evidence="3">
    <location>
        <position position="114"/>
    </location>
</feature>
<feature type="domain" description="Protein-glutamine gamma-glutamyltransferase TgpA N-terminal" evidence="2">
    <location>
        <begin position="15"/>
        <end position="113"/>
    </location>
</feature>
<keyword evidence="1" id="KW-0472">Membrane</keyword>
<comment type="caution">
    <text evidence="3">The sequence shown here is derived from an EMBL/GenBank/DDBJ whole genome shotgun (WGS) entry which is preliminary data.</text>
</comment>
<dbReference type="Pfam" id="PF11992">
    <property type="entry name" value="TgpA_N"/>
    <property type="match status" value="1"/>
</dbReference>
<proteinExistence type="predicted"/>
<keyword evidence="1" id="KW-1133">Transmembrane helix</keyword>
<name>A0ABS0RTP7_9ACTN</name>